<evidence type="ECO:0000313" key="2">
    <source>
        <dbReference type="Proteomes" id="UP000199478"/>
    </source>
</evidence>
<dbReference type="EMBL" id="FOYP01000001">
    <property type="protein sequence ID" value="SFR47482.1"/>
    <property type="molecule type" value="Genomic_DNA"/>
</dbReference>
<sequence length="153" mass="16650">MRKRITDSQFVASLLADAPAAELSTALVPQPRQLTPDALAWAETLTLKRRGVETRMIIGAETAQLDATLLRNVNGARRWYQQIVGGATINQVTTQAGISKRHFKAMITLAFLAPDLLAKITSGMQPVAITSEWLKTNGVPADWNAQRTLLGSL</sequence>
<proteinExistence type="predicted"/>
<dbReference type="STRING" id="390270.SAMN04488005_2375"/>
<dbReference type="OrthoDB" id="7277848at2"/>
<dbReference type="RefSeq" id="WP_090200125.1">
    <property type="nucleotide sequence ID" value="NZ_FOYP01000001.1"/>
</dbReference>
<organism evidence="1 2">
    <name type="scientific">Yoonia tamlensis</name>
    <dbReference type="NCBI Taxonomy" id="390270"/>
    <lineage>
        <taxon>Bacteria</taxon>
        <taxon>Pseudomonadati</taxon>
        <taxon>Pseudomonadota</taxon>
        <taxon>Alphaproteobacteria</taxon>
        <taxon>Rhodobacterales</taxon>
        <taxon>Paracoccaceae</taxon>
        <taxon>Yoonia</taxon>
    </lineage>
</organism>
<keyword evidence="2" id="KW-1185">Reference proteome</keyword>
<accession>A0A1I6GZ38</accession>
<dbReference type="Proteomes" id="UP000199478">
    <property type="component" value="Unassembled WGS sequence"/>
</dbReference>
<dbReference type="AlphaFoldDB" id="A0A1I6GZ38"/>
<gene>
    <name evidence="1" type="ORF">SAMN04488005_2375</name>
</gene>
<evidence type="ECO:0000313" key="1">
    <source>
        <dbReference type="EMBL" id="SFR47482.1"/>
    </source>
</evidence>
<reference evidence="2" key="1">
    <citation type="submission" date="2016-10" db="EMBL/GenBank/DDBJ databases">
        <authorList>
            <person name="Varghese N."/>
            <person name="Submissions S."/>
        </authorList>
    </citation>
    <scope>NUCLEOTIDE SEQUENCE [LARGE SCALE GENOMIC DNA]</scope>
    <source>
        <strain evidence="2">DSM 26879</strain>
    </source>
</reference>
<protein>
    <submittedName>
        <fullName evidence="1">Uncharacterized protein</fullName>
    </submittedName>
</protein>
<name>A0A1I6GZ38_9RHOB</name>